<name>A0ABV9HV44_9FLAO</name>
<evidence type="ECO:0000313" key="1">
    <source>
        <dbReference type="EMBL" id="MFC4634037.1"/>
    </source>
</evidence>
<dbReference type="RefSeq" id="WP_379978261.1">
    <property type="nucleotide sequence ID" value="NZ_JBHSFV010000004.1"/>
</dbReference>
<evidence type="ECO:0000313" key="2">
    <source>
        <dbReference type="Proteomes" id="UP001596043"/>
    </source>
</evidence>
<reference evidence="2" key="1">
    <citation type="journal article" date="2019" name="Int. J. Syst. Evol. Microbiol.">
        <title>The Global Catalogue of Microorganisms (GCM) 10K type strain sequencing project: providing services to taxonomists for standard genome sequencing and annotation.</title>
        <authorList>
            <consortium name="The Broad Institute Genomics Platform"/>
            <consortium name="The Broad Institute Genome Sequencing Center for Infectious Disease"/>
            <person name="Wu L."/>
            <person name="Ma J."/>
        </authorList>
    </citation>
    <scope>NUCLEOTIDE SEQUENCE [LARGE SCALE GENOMIC DNA]</scope>
    <source>
        <strain evidence="2">YJ-61-S</strain>
    </source>
</reference>
<proteinExistence type="predicted"/>
<accession>A0ABV9HV44</accession>
<gene>
    <name evidence="1" type="ORF">ACFO3O_08970</name>
</gene>
<comment type="caution">
    <text evidence="1">The sequence shown here is derived from an EMBL/GenBank/DDBJ whole genome shotgun (WGS) entry which is preliminary data.</text>
</comment>
<dbReference type="Proteomes" id="UP001596043">
    <property type="component" value="Unassembled WGS sequence"/>
</dbReference>
<organism evidence="1 2">
    <name type="scientific">Dokdonia ponticola</name>
    <dbReference type="NCBI Taxonomy" id="2041041"/>
    <lineage>
        <taxon>Bacteria</taxon>
        <taxon>Pseudomonadati</taxon>
        <taxon>Bacteroidota</taxon>
        <taxon>Flavobacteriia</taxon>
        <taxon>Flavobacteriales</taxon>
        <taxon>Flavobacteriaceae</taxon>
        <taxon>Dokdonia</taxon>
    </lineage>
</organism>
<protein>
    <submittedName>
        <fullName evidence="1">Uncharacterized protein</fullName>
    </submittedName>
</protein>
<keyword evidence="2" id="KW-1185">Reference proteome</keyword>
<sequence length="131" mass="15061">MEQPNYINTILVLLTFVVFSCKTESSKEVELIYEVGNQKIVVEIENGQNFLEYNTPTKTNFILTNIDPHTLLINGAGIRVLGTKNKTTMRTEINVPNNYLENDTLNIKVWFNKEKKSHEFNIPLKSAEQNN</sequence>
<dbReference type="EMBL" id="JBHSFV010000004">
    <property type="protein sequence ID" value="MFC4634037.1"/>
    <property type="molecule type" value="Genomic_DNA"/>
</dbReference>